<dbReference type="InterPro" id="IPR050331">
    <property type="entry name" value="Zinc_finger"/>
</dbReference>
<keyword evidence="4" id="KW-0863">Zinc-finger</keyword>
<evidence type="ECO:0000313" key="8">
    <source>
        <dbReference type="Proteomes" id="UP000749559"/>
    </source>
</evidence>
<dbReference type="Gene3D" id="3.30.160.60">
    <property type="entry name" value="Classic Zinc Finger"/>
    <property type="match status" value="2"/>
</dbReference>
<dbReference type="PROSITE" id="PS00028">
    <property type="entry name" value="ZINC_FINGER_C2H2_1"/>
    <property type="match status" value="2"/>
</dbReference>
<dbReference type="OrthoDB" id="3437960at2759"/>
<reference evidence="7" key="1">
    <citation type="submission" date="2022-03" db="EMBL/GenBank/DDBJ databases">
        <authorList>
            <person name="Martin C."/>
        </authorList>
    </citation>
    <scope>NUCLEOTIDE SEQUENCE</scope>
</reference>
<dbReference type="PANTHER" id="PTHR16515">
    <property type="entry name" value="PR DOMAIN ZINC FINGER PROTEIN"/>
    <property type="match status" value="1"/>
</dbReference>
<evidence type="ECO:0000256" key="2">
    <source>
        <dbReference type="ARBA" id="ARBA00022723"/>
    </source>
</evidence>
<dbReference type="EMBL" id="CAIIXF020000002">
    <property type="protein sequence ID" value="CAH1778373.1"/>
    <property type="molecule type" value="Genomic_DNA"/>
</dbReference>
<evidence type="ECO:0000313" key="7">
    <source>
        <dbReference type="EMBL" id="CAH1778373.1"/>
    </source>
</evidence>
<dbReference type="FunFam" id="3.30.160.60:FF:001498">
    <property type="entry name" value="Zinc finger protein 404"/>
    <property type="match status" value="1"/>
</dbReference>
<evidence type="ECO:0000256" key="6">
    <source>
        <dbReference type="ARBA" id="ARBA00023242"/>
    </source>
</evidence>
<dbReference type="Pfam" id="PF13912">
    <property type="entry name" value="zf-C2H2_6"/>
    <property type="match status" value="1"/>
</dbReference>
<dbReference type="AlphaFoldDB" id="A0A8J1XKM7"/>
<evidence type="ECO:0000256" key="3">
    <source>
        <dbReference type="ARBA" id="ARBA00022737"/>
    </source>
</evidence>
<dbReference type="SUPFAM" id="SSF57667">
    <property type="entry name" value="beta-beta-alpha zinc fingers"/>
    <property type="match status" value="1"/>
</dbReference>
<dbReference type="PROSITE" id="PS50157">
    <property type="entry name" value="ZINC_FINGER_C2H2_2"/>
    <property type="match status" value="2"/>
</dbReference>
<sequence>MLIKVYYYYNSFQIYFLFSVDRLNWTLHKTQDSHEDFKSFKKSAARRYECDLCLKSFKTSQHLGDHRRIHTGERPFRCGICHRTFRQRQHLNKHKEVIHKTRKL</sequence>
<dbReference type="FunFam" id="3.30.160.60:FF:001049">
    <property type="entry name" value="zinc finger protein 319"/>
    <property type="match status" value="1"/>
</dbReference>
<evidence type="ECO:0000256" key="1">
    <source>
        <dbReference type="ARBA" id="ARBA00004123"/>
    </source>
</evidence>
<dbReference type="InterPro" id="IPR036236">
    <property type="entry name" value="Znf_C2H2_sf"/>
</dbReference>
<keyword evidence="3" id="KW-0677">Repeat</keyword>
<dbReference type="PANTHER" id="PTHR16515:SF49">
    <property type="entry name" value="GASTRULA ZINC FINGER PROTEIN XLCGF49.1-LIKE-RELATED"/>
    <property type="match status" value="1"/>
</dbReference>
<keyword evidence="6" id="KW-0539">Nucleus</keyword>
<proteinExistence type="predicted"/>
<protein>
    <submittedName>
        <fullName evidence="7">Uncharacterized protein</fullName>
    </submittedName>
</protein>
<name>A0A8J1XKM7_OWEFU</name>
<dbReference type="GO" id="GO:0005634">
    <property type="term" value="C:nucleus"/>
    <property type="evidence" value="ECO:0007669"/>
    <property type="project" value="UniProtKB-SubCell"/>
</dbReference>
<dbReference type="GO" id="GO:0008270">
    <property type="term" value="F:zinc ion binding"/>
    <property type="evidence" value="ECO:0007669"/>
    <property type="project" value="UniProtKB-KW"/>
</dbReference>
<organism evidence="7 8">
    <name type="scientific">Owenia fusiformis</name>
    <name type="common">Polychaete worm</name>
    <dbReference type="NCBI Taxonomy" id="6347"/>
    <lineage>
        <taxon>Eukaryota</taxon>
        <taxon>Metazoa</taxon>
        <taxon>Spiralia</taxon>
        <taxon>Lophotrochozoa</taxon>
        <taxon>Annelida</taxon>
        <taxon>Polychaeta</taxon>
        <taxon>Sedentaria</taxon>
        <taxon>Canalipalpata</taxon>
        <taxon>Sabellida</taxon>
        <taxon>Oweniida</taxon>
        <taxon>Oweniidae</taxon>
        <taxon>Owenia</taxon>
    </lineage>
</organism>
<keyword evidence="8" id="KW-1185">Reference proteome</keyword>
<comment type="subcellular location">
    <subcellularLocation>
        <location evidence="1">Nucleus</location>
    </subcellularLocation>
</comment>
<comment type="caution">
    <text evidence="7">The sequence shown here is derived from an EMBL/GenBank/DDBJ whole genome shotgun (WGS) entry which is preliminary data.</text>
</comment>
<dbReference type="InterPro" id="IPR013087">
    <property type="entry name" value="Znf_C2H2_type"/>
</dbReference>
<accession>A0A8J1XKM7</accession>
<dbReference type="SMART" id="SM00355">
    <property type="entry name" value="ZnF_C2H2"/>
    <property type="match status" value="2"/>
</dbReference>
<keyword evidence="2" id="KW-0479">Metal-binding</keyword>
<keyword evidence="5" id="KW-0862">Zinc</keyword>
<gene>
    <name evidence="7" type="ORF">OFUS_LOCUS5301</name>
</gene>
<evidence type="ECO:0000256" key="4">
    <source>
        <dbReference type="ARBA" id="ARBA00022771"/>
    </source>
</evidence>
<evidence type="ECO:0000256" key="5">
    <source>
        <dbReference type="ARBA" id="ARBA00022833"/>
    </source>
</evidence>
<dbReference type="Pfam" id="PF00096">
    <property type="entry name" value="zf-C2H2"/>
    <property type="match status" value="1"/>
</dbReference>
<dbReference type="Proteomes" id="UP000749559">
    <property type="component" value="Unassembled WGS sequence"/>
</dbReference>
<dbReference type="GO" id="GO:0010468">
    <property type="term" value="P:regulation of gene expression"/>
    <property type="evidence" value="ECO:0007669"/>
    <property type="project" value="TreeGrafter"/>
</dbReference>